<sequence>MQRVRHVGAVMFVASWPVLSSSNPCCRYLCCLESLHPIVPLTVEQMTKPNQDEKHDRHAGIRSSLFLLLFSSPLALLLSSCSSRFPHFASRSLPFSPLASLTLRP</sequence>
<organism evidence="2">
    <name type="scientific">Guillardia theta</name>
    <name type="common">Cryptophyte</name>
    <name type="synonym">Cryptomonas phi</name>
    <dbReference type="NCBI Taxonomy" id="55529"/>
    <lineage>
        <taxon>Eukaryota</taxon>
        <taxon>Cryptophyceae</taxon>
        <taxon>Pyrenomonadales</taxon>
        <taxon>Geminigeraceae</taxon>
        <taxon>Guillardia</taxon>
    </lineage>
</organism>
<accession>A0A7S4M0K2</accession>
<dbReference type="EMBL" id="HBKN01002197">
    <property type="protein sequence ID" value="CAE2192584.1"/>
    <property type="molecule type" value="Transcribed_RNA"/>
</dbReference>
<feature type="chain" id="PRO_5030554858" description="Secreted protein" evidence="1">
    <location>
        <begin position="21"/>
        <end position="105"/>
    </location>
</feature>
<feature type="signal peptide" evidence="1">
    <location>
        <begin position="1"/>
        <end position="20"/>
    </location>
</feature>
<evidence type="ECO:0000256" key="1">
    <source>
        <dbReference type="SAM" id="SignalP"/>
    </source>
</evidence>
<proteinExistence type="predicted"/>
<name>A0A7S4M0K2_GUITH</name>
<reference evidence="2" key="1">
    <citation type="submission" date="2021-01" db="EMBL/GenBank/DDBJ databases">
        <authorList>
            <person name="Corre E."/>
            <person name="Pelletier E."/>
            <person name="Niang G."/>
            <person name="Scheremetjew M."/>
            <person name="Finn R."/>
            <person name="Kale V."/>
            <person name="Holt S."/>
            <person name="Cochrane G."/>
            <person name="Meng A."/>
            <person name="Brown T."/>
            <person name="Cohen L."/>
        </authorList>
    </citation>
    <scope>NUCLEOTIDE SEQUENCE</scope>
    <source>
        <strain evidence="2">CCMP 2712</strain>
    </source>
</reference>
<dbReference type="AlphaFoldDB" id="A0A7S4M0K2"/>
<gene>
    <name evidence="2" type="ORF">GTHE00462_LOCUS1895</name>
</gene>
<evidence type="ECO:0008006" key="3">
    <source>
        <dbReference type="Google" id="ProtNLM"/>
    </source>
</evidence>
<evidence type="ECO:0000313" key="2">
    <source>
        <dbReference type="EMBL" id="CAE2192584.1"/>
    </source>
</evidence>
<keyword evidence="1" id="KW-0732">Signal</keyword>
<protein>
    <recommendedName>
        <fullName evidence="3">Secreted protein</fullName>
    </recommendedName>
</protein>